<evidence type="ECO:0000313" key="1">
    <source>
        <dbReference type="EMBL" id="KAI3784281.1"/>
    </source>
</evidence>
<name>A0ACB9GM55_9ASTR</name>
<keyword evidence="2" id="KW-1185">Reference proteome</keyword>
<organism evidence="1 2">
    <name type="scientific">Smallanthus sonchifolius</name>
    <dbReference type="NCBI Taxonomy" id="185202"/>
    <lineage>
        <taxon>Eukaryota</taxon>
        <taxon>Viridiplantae</taxon>
        <taxon>Streptophyta</taxon>
        <taxon>Embryophyta</taxon>
        <taxon>Tracheophyta</taxon>
        <taxon>Spermatophyta</taxon>
        <taxon>Magnoliopsida</taxon>
        <taxon>eudicotyledons</taxon>
        <taxon>Gunneridae</taxon>
        <taxon>Pentapetalae</taxon>
        <taxon>asterids</taxon>
        <taxon>campanulids</taxon>
        <taxon>Asterales</taxon>
        <taxon>Asteraceae</taxon>
        <taxon>Asteroideae</taxon>
        <taxon>Heliantheae alliance</taxon>
        <taxon>Millerieae</taxon>
        <taxon>Smallanthus</taxon>
    </lineage>
</organism>
<evidence type="ECO:0000313" key="2">
    <source>
        <dbReference type="Proteomes" id="UP001056120"/>
    </source>
</evidence>
<gene>
    <name evidence="1" type="ORF">L1987_43377</name>
</gene>
<accession>A0ACB9GM55</accession>
<sequence>MPFMVKSLFVHSFFRTVLLVYYLLCCKFWVAKVGFYRGWSQWEEFSALVTKAFGYGVKTLFLVGIMLAQIGEFAFVLLSRASNLHLHH</sequence>
<protein>
    <submittedName>
        <fullName evidence="1">Uncharacterized protein</fullName>
    </submittedName>
</protein>
<reference evidence="2" key="1">
    <citation type="journal article" date="2022" name="Mol. Ecol. Resour.">
        <title>The genomes of chicory, endive, great burdock and yacon provide insights into Asteraceae palaeo-polyploidization history and plant inulin production.</title>
        <authorList>
            <person name="Fan W."/>
            <person name="Wang S."/>
            <person name="Wang H."/>
            <person name="Wang A."/>
            <person name="Jiang F."/>
            <person name="Liu H."/>
            <person name="Zhao H."/>
            <person name="Xu D."/>
            <person name="Zhang Y."/>
        </authorList>
    </citation>
    <scope>NUCLEOTIDE SEQUENCE [LARGE SCALE GENOMIC DNA]</scope>
    <source>
        <strain evidence="2">cv. Yunnan</strain>
    </source>
</reference>
<comment type="caution">
    <text evidence="1">The sequence shown here is derived from an EMBL/GenBank/DDBJ whole genome shotgun (WGS) entry which is preliminary data.</text>
</comment>
<dbReference type="Proteomes" id="UP001056120">
    <property type="component" value="Linkage Group LG14"/>
</dbReference>
<reference evidence="1 2" key="2">
    <citation type="journal article" date="2022" name="Mol. Ecol. Resour.">
        <title>The genomes of chicory, endive, great burdock and yacon provide insights into Asteraceae paleo-polyploidization history and plant inulin production.</title>
        <authorList>
            <person name="Fan W."/>
            <person name="Wang S."/>
            <person name="Wang H."/>
            <person name="Wang A."/>
            <person name="Jiang F."/>
            <person name="Liu H."/>
            <person name="Zhao H."/>
            <person name="Xu D."/>
            <person name="Zhang Y."/>
        </authorList>
    </citation>
    <scope>NUCLEOTIDE SEQUENCE [LARGE SCALE GENOMIC DNA]</scope>
    <source>
        <strain evidence="2">cv. Yunnan</strain>
        <tissue evidence="1">Leaves</tissue>
    </source>
</reference>
<proteinExistence type="predicted"/>
<dbReference type="EMBL" id="CM042031">
    <property type="protein sequence ID" value="KAI3784281.1"/>
    <property type="molecule type" value="Genomic_DNA"/>
</dbReference>